<accession>A0ABV3P1Q9</accession>
<dbReference type="Proteomes" id="UP001555826">
    <property type="component" value="Unassembled WGS sequence"/>
</dbReference>
<keyword evidence="2" id="KW-1185">Reference proteome</keyword>
<proteinExistence type="predicted"/>
<name>A0ABV3P1Q9_9ACTN</name>
<sequence>MAGGQLRRNGQRPLYEVVRRQQVLREQQSRGERPAVRHCWVRAPDGGDPWPGIVVAWVRGPAGWRGRVVYVVPGEEPVLVEAWVEAEHLRPVGGR</sequence>
<evidence type="ECO:0000313" key="2">
    <source>
        <dbReference type="Proteomes" id="UP001555826"/>
    </source>
</evidence>
<dbReference type="EMBL" id="JBFNQN010000002">
    <property type="protein sequence ID" value="MEW9263557.1"/>
    <property type="molecule type" value="Genomic_DNA"/>
</dbReference>
<evidence type="ECO:0000313" key="1">
    <source>
        <dbReference type="EMBL" id="MEW9263557.1"/>
    </source>
</evidence>
<comment type="caution">
    <text evidence="1">The sequence shown here is derived from an EMBL/GenBank/DDBJ whole genome shotgun (WGS) entry which is preliminary data.</text>
</comment>
<organism evidence="1 2">
    <name type="scientific">Kineococcus endophyticus</name>
    <dbReference type="NCBI Taxonomy" id="1181883"/>
    <lineage>
        <taxon>Bacteria</taxon>
        <taxon>Bacillati</taxon>
        <taxon>Actinomycetota</taxon>
        <taxon>Actinomycetes</taxon>
        <taxon>Kineosporiales</taxon>
        <taxon>Kineosporiaceae</taxon>
        <taxon>Kineococcus</taxon>
    </lineage>
</organism>
<protein>
    <submittedName>
        <fullName evidence="1">Uncharacterized protein</fullName>
    </submittedName>
</protein>
<gene>
    <name evidence="1" type="ORF">AB1207_02235</name>
</gene>
<dbReference type="RefSeq" id="WP_367636164.1">
    <property type="nucleotide sequence ID" value="NZ_JBFNQN010000002.1"/>
</dbReference>
<reference evidence="1 2" key="1">
    <citation type="submission" date="2024-07" db="EMBL/GenBank/DDBJ databases">
        <authorList>
            <person name="Thanompreechachai J."/>
            <person name="Duangmal K."/>
        </authorList>
    </citation>
    <scope>NUCLEOTIDE SEQUENCE [LARGE SCALE GENOMIC DNA]</scope>
    <source>
        <strain evidence="1 2">KCTC 19886</strain>
    </source>
</reference>